<sequence length="95" mass="10301">MYVSVKSLMSILVRWRDIEALDDGGRFTSSARDQSDGLFAYCQQRLASFKDLAAALMKSSSSQVPGGLGISRAKQSEMFATSGEEELASMSIHTS</sequence>
<dbReference type="KEGG" id="syw:SYNW0371"/>
<dbReference type="eggNOG" id="ENOG50318W2">
    <property type="taxonomic scope" value="Bacteria"/>
</dbReference>
<keyword evidence="2" id="KW-1185">Reference proteome</keyword>
<organism evidence="1 2">
    <name type="scientific">Parasynechococcus marenigrum (strain WH8102)</name>
    <dbReference type="NCBI Taxonomy" id="84588"/>
    <lineage>
        <taxon>Bacteria</taxon>
        <taxon>Bacillati</taxon>
        <taxon>Cyanobacteriota</taxon>
        <taxon>Cyanophyceae</taxon>
        <taxon>Synechococcales</taxon>
        <taxon>Prochlorococcaceae</taxon>
        <taxon>Parasynechococcus</taxon>
        <taxon>Parasynechococcus marenigrum</taxon>
    </lineage>
</organism>
<dbReference type="AlphaFoldDB" id="Q7U987"/>
<name>Q7U987_PARMW</name>
<gene>
    <name evidence="1" type="ordered locus">SYNW0371</name>
</gene>
<evidence type="ECO:0000313" key="1">
    <source>
        <dbReference type="EMBL" id="CAE06886.1"/>
    </source>
</evidence>
<protein>
    <submittedName>
        <fullName evidence="1">Uncharacterized protein</fullName>
    </submittedName>
</protein>
<dbReference type="EMBL" id="BX569690">
    <property type="protein sequence ID" value="CAE06886.1"/>
    <property type="molecule type" value="Genomic_DNA"/>
</dbReference>
<proteinExistence type="predicted"/>
<accession>Q7U987</accession>
<dbReference type="Proteomes" id="UP000001422">
    <property type="component" value="Chromosome"/>
</dbReference>
<dbReference type="HOGENOM" id="CLU_2371749_0_0_3"/>
<evidence type="ECO:0000313" key="2">
    <source>
        <dbReference type="Proteomes" id="UP000001422"/>
    </source>
</evidence>
<reference evidence="1 2" key="1">
    <citation type="journal article" date="2003" name="Nature">
        <title>The genome of a motile marine Synechococcus.</title>
        <authorList>
            <person name="Palenik B."/>
            <person name="Brahamsha B."/>
            <person name="Larimer F."/>
            <person name="Land M."/>
            <person name="Hauser L."/>
            <person name="Chain P."/>
            <person name="Lamerdin J."/>
            <person name="Regala W."/>
            <person name="Allen E.A."/>
            <person name="McCarren J."/>
            <person name="Paulsen I."/>
            <person name="Dufresne A."/>
            <person name="Partensky F."/>
            <person name="Webb E."/>
            <person name="Waterbury J."/>
        </authorList>
    </citation>
    <scope>NUCLEOTIDE SEQUENCE [LARGE SCALE GENOMIC DNA]</scope>
    <source>
        <strain evidence="1 2">WH8102</strain>
    </source>
</reference>